<evidence type="ECO:0000256" key="1">
    <source>
        <dbReference type="ARBA" id="ARBA00004651"/>
    </source>
</evidence>
<reference evidence="7 9" key="1">
    <citation type="submission" date="2019-04" db="EMBL/GenBank/DDBJ databases">
        <title>Complete genome sequence of Agrobacterium larrymoorei CFBP5473.</title>
        <authorList>
            <person name="Haryono M."/>
            <person name="Chou L."/>
            <person name="Lin Y.-C."/>
            <person name="Lai E.-M."/>
            <person name="Kuo C.-H."/>
        </authorList>
    </citation>
    <scope>NUCLEOTIDE SEQUENCE [LARGE SCALE GENOMIC DNA]</scope>
    <source>
        <strain evidence="7 9">CFBP5473</strain>
        <plasmid evidence="7">pAlCFBP5473</plasmid>
        <plasmid evidence="9">palcfbp5473</plasmid>
    </source>
</reference>
<evidence type="ECO:0000256" key="2">
    <source>
        <dbReference type="ARBA" id="ARBA00022475"/>
    </source>
</evidence>
<dbReference type="PANTHER" id="PTHR30561:SF9">
    <property type="entry name" value="4-AMINO-4-DEOXY-L-ARABINOSE-PHOSPHOUNDECAPRENOL FLIPPASE SUBUNIT ARNF-RELATED"/>
    <property type="match status" value="1"/>
</dbReference>
<keyword evidence="5 6" id="KW-0472">Membrane</keyword>
<dbReference type="AlphaFoldDB" id="A0A4D7E067"/>
<dbReference type="STRING" id="1367849.GCA_000518585_02104"/>
<evidence type="ECO:0000313" key="10">
    <source>
        <dbReference type="Proteomes" id="UP000826513"/>
    </source>
</evidence>
<feature type="transmembrane region" description="Helical" evidence="6">
    <location>
        <begin position="67"/>
        <end position="87"/>
    </location>
</feature>
<dbReference type="RefSeq" id="WP_027674889.1">
    <property type="nucleotide sequence ID" value="NZ_CP039693.1"/>
</dbReference>
<keyword evidence="7" id="KW-0614">Plasmid</keyword>
<organism evidence="7 9">
    <name type="scientific">Agrobacterium larrymoorei</name>
    <dbReference type="NCBI Taxonomy" id="160699"/>
    <lineage>
        <taxon>Bacteria</taxon>
        <taxon>Pseudomonadati</taxon>
        <taxon>Pseudomonadota</taxon>
        <taxon>Alphaproteobacteria</taxon>
        <taxon>Hyphomicrobiales</taxon>
        <taxon>Rhizobiaceae</taxon>
        <taxon>Rhizobium/Agrobacterium group</taxon>
        <taxon>Agrobacterium</taxon>
    </lineage>
</organism>
<keyword evidence="4 6" id="KW-1133">Transmembrane helix</keyword>
<keyword evidence="2" id="KW-1003">Cell membrane</keyword>
<dbReference type="Proteomes" id="UP000298545">
    <property type="component" value="Plasmid pAlCFBP5473"/>
</dbReference>
<dbReference type="SUPFAM" id="SSF103481">
    <property type="entry name" value="Multidrug resistance efflux transporter EmrE"/>
    <property type="match status" value="1"/>
</dbReference>
<dbReference type="InterPro" id="IPR037185">
    <property type="entry name" value="EmrE-like"/>
</dbReference>
<evidence type="ECO:0000256" key="3">
    <source>
        <dbReference type="ARBA" id="ARBA00022692"/>
    </source>
</evidence>
<dbReference type="GO" id="GO:0022857">
    <property type="term" value="F:transmembrane transporter activity"/>
    <property type="evidence" value="ECO:0007669"/>
    <property type="project" value="InterPro"/>
</dbReference>
<dbReference type="PANTHER" id="PTHR30561">
    <property type="entry name" value="SMR FAMILY PROTON-DEPENDENT DRUG EFFLUX TRANSPORTER SUGE"/>
    <property type="match status" value="1"/>
</dbReference>
<geneLocation type="plasmid" evidence="9">
    <name>palcfbp5473</name>
</geneLocation>
<reference evidence="8 10" key="2">
    <citation type="submission" date="2021-03" db="EMBL/GenBank/DDBJ databases">
        <title>Rapid diversification of plasmids in a genus of pathogenic and nitrogen fixing bacteria.</title>
        <authorList>
            <person name="Weisberg A.J."/>
            <person name="Miller M."/>
            <person name="Ream W."/>
            <person name="Grunwald N.J."/>
            <person name="Chang J.H."/>
        </authorList>
    </citation>
    <scope>NUCLEOTIDE SEQUENCE [LARGE SCALE GENOMIC DNA]</scope>
    <source>
        <strain evidence="8 10">AF3.44</strain>
        <plasmid evidence="8 10">unnamed1</plasmid>
    </source>
</reference>
<geneLocation type="plasmid" evidence="7">
    <name>pAlCFBP5473</name>
</geneLocation>
<dbReference type="GO" id="GO:0005886">
    <property type="term" value="C:plasma membrane"/>
    <property type="evidence" value="ECO:0007669"/>
    <property type="project" value="UniProtKB-SubCell"/>
</dbReference>
<keyword evidence="3 6" id="KW-0812">Transmembrane</keyword>
<comment type="subcellular location">
    <subcellularLocation>
        <location evidence="1">Cell membrane</location>
        <topology evidence="1">Multi-pass membrane protein</topology>
    </subcellularLocation>
</comment>
<protein>
    <submittedName>
        <fullName evidence="7">Permease</fullName>
    </submittedName>
</protein>
<feature type="transmembrane region" description="Helical" evidence="6">
    <location>
        <begin position="36"/>
        <end position="60"/>
    </location>
</feature>
<dbReference type="EMBL" id="CP039693">
    <property type="protein sequence ID" value="QCJ00735.1"/>
    <property type="molecule type" value="Genomic_DNA"/>
</dbReference>
<evidence type="ECO:0000313" key="7">
    <source>
        <dbReference type="EMBL" id="QCJ00735.1"/>
    </source>
</evidence>
<name>A0A4D7E067_9HYPH</name>
<evidence type="ECO:0000256" key="6">
    <source>
        <dbReference type="SAM" id="Phobius"/>
    </source>
</evidence>
<evidence type="ECO:0000256" key="4">
    <source>
        <dbReference type="ARBA" id="ARBA00022989"/>
    </source>
</evidence>
<dbReference type="EMBL" id="CP072170">
    <property type="protein sequence ID" value="QYA10738.1"/>
    <property type="molecule type" value="Genomic_DNA"/>
</dbReference>
<geneLocation type="plasmid" evidence="8 10">
    <name>unnamed1</name>
</geneLocation>
<evidence type="ECO:0000313" key="8">
    <source>
        <dbReference type="EMBL" id="QYA10738.1"/>
    </source>
</evidence>
<sequence length="114" mass="12259">MSMSLTLLATIGFCIVTETGRELCFKYAATRSNRLFLLVPATWLGIAFWAVELLAWTIVLAKAPLSVAFPLMSLSYATIAICAAIFFKETIDLRRLTGIILILGGVACVGATGL</sequence>
<evidence type="ECO:0000256" key="5">
    <source>
        <dbReference type="ARBA" id="ARBA00023136"/>
    </source>
</evidence>
<dbReference type="KEGG" id="alf:CFBP5473_22380"/>
<feature type="transmembrane region" description="Helical" evidence="6">
    <location>
        <begin position="93"/>
        <end position="113"/>
    </location>
</feature>
<accession>A0A4D7E067</accession>
<dbReference type="Proteomes" id="UP000826513">
    <property type="component" value="Plasmid unnamed1"/>
</dbReference>
<dbReference type="InterPro" id="IPR000390">
    <property type="entry name" value="Small_drug/metabolite_transptr"/>
</dbReference>
<gene>
    <name evidence="7" type="ORF">CFBP5473_22380</name>
    <name evidence="8" type="ORF">J5285_24630</name>
</gene>
<evidence type="ECO:0000313" key="9">
    <source>
        <dbReference type="Proteomes" id="UP000298545"/>
    </source>
</evidence>
<dbReference type="OrthoDB" id="8371552at2"/>
<keyword evidence="10" id="KW-1185">Reference proteome</keyword>
<proteinExistence type="predicted"/>
<dbReference type="Gene3D" id="1.10.3730.20">
    <property type="match status" value="1"/>
</dbReference>